<organism evidence="2 3">
    <name type="scientific">Hyphomonas chukchiensis</name>
    <dbReference type="NCBI Taxonomy" id="1280947"/>
    <lineage>
        <taxon>Bacteria</taxon>
        <taxon>Pseudomonadati</taxon>
        <taxon>Pseudomonadota</taxon>
        <taxon>Alphaproteobacteria</taxon>
        <taxon>Hyphomonadales</taxon>
        <taxon>Hyphomonadaceae</taxon>
        <taxon>Hyphomonas</taxon>
    </lineage>
</organism>
<dbReference type="Pfam" id="PF04367">
    <property type="entry name" value="DUF502"/>
    <property type="match status" value="1"/>
</dbReference>
<dbReference type="EMBL" id="AWFG01000063">
    <property type="protein sequence ID" value="KCZ55233.1"/>
    <property type="molecule type" value="Genomic_DNA"/>
</dbReference>
<sequence>MPPPDKAPTQSLFAWLRGRFFAGMVIAAPIAVTFLILQFLIGEIDKRVVPLIPAALNPETYLKYAVPGFGLIVLVVFLTILGGIATNLIGRSVIGVGDRILSQVPIVRSLYSAFKQLVEVFAKDNTDQFSEVVLIEYPKTGTWCLGFVSSPAKGEIGATLGGEYLGVFVPTTPNPTSGFLMYVDAKEVIRLKMTVEEGAKMILSAGLVVPEFPPAPKADSKAPKKILP</sequence>
<dbReference type="PANTHER" id="PTHR31876">
    <property type="entry name" value="COV-LIKE PROTEIN 1"/>
    <property type="match status" value="1"/>
</dbReference>
<dbReference type="PANTHER" id="PTHR31876:SF26">
    <property type="entry name" value="PROTEIN LIKE COV 2"/>
    <property type="match status" value="1"/>
</dbReference>
<dbReference type="eggNOG" id="COG2928">
    <property type="taxonomic scope" value="Bacteria"/>
</dbReference>
<accession>A0A062UC01</accession>
<keyword evidence="1" id="KW-0812">Transmembrane</keyword>
<dbReference type="AlphaFoldDB" id="A0A062UC01"/>
<dbReference type="InterPro" id="IPR007462">
    <property type="entry name" value="COV1-like"/>
</dbReference>
<keyword evidence="3" id="KW-1185">Reference proteome</keyword>
<comment type="caution">
    <text evidence="2">The sequence shown here is derived from an EMBL/GenBank/DDBJ whole genome shotgun (WGS) entry which is preliminary data.</text>
</comment>
<evidence type="ECO:0008006" key="4">
    <source>
        <dbReference type="Google" id="ProtNLM"/>
    </source>
</evidence>
<protein>
    <recommendedName>
        <fullName evidence="4">DUF502 domain-containing protein</fullName>
    </recommendedName>
</protein>
<keyword evidence="1" id="KW-0472">Membrane</keyword>
<feature type="transmembrane region" description="Helical" evidence="1">
    <location>
        <begin position="61"/>
        <end position="84"/>
    </location>
</feature>
<evidence type="ECO:0000256" key="1">
    <source>
        <dbReference type="SAM" id="Phobius"/>
    </source>
</evidence>
<reference evidence="2 3" key="1">
    <citation type="journal article" date="2014" name="Antonie Van Leeuwenhoek">
        <title>Hyphomonas beringensis sp. nov. and Hyphomonas chukchiensis sp. nov., isolated from surface seawater of the Bering Sea and Chukchi Sea.</title>
        <authorList>
            <person name="Li C."/>
            <person name="Lai Q."/>
            <person name="Li G."/>
            <person name="Dong C."/>
            <person name="Wang J."/>
            <person name="Liao Y."/>
            <person name="Shao Z."/>
        </authorList>
    </citation>
    <scope>NUCLEOTIDE SEQUENCE [LARGE SCALE GENOMIC DNA]</scope>
    <source>
        <strain evidence="2 3">BH-BN04-4</strain>
    </source>
</reference>
<proteinExistence type="predicted"/>
<keyword evidence="1" id="KW-1133">Transmembrane helix</keyword>
<dbReference type="STRING" id="1280947.HY30_08705"/>
<name>A0A062UC01_9PROT</name>
<feature type="transmembrane region" description="Helical" evidence="1">
    <location>
        <begin position="20"/>
        <end position="41"/>
    </location>
</feature>
<gene>
    <name evidence="2" type="ORF">HY30_08705</name>
</gene>
<dbReference type="Proteomes" id="UP000027190">
    <property type="component" value="Unassembled WGS sequence"/>
</dbReference>
<evidence type="ECO:0000313" key="2">
    <source>
        <dbReference type="EMBL" id="KCZ55233.1"/>
    </source>
</evidence>
<evidence type="ECO:0000313" key="3">
    <source>
        <dbReference type="Proteomes" id="UP000027190"/>
    </source>
</evidence>
<dbReference type="PATRIC" id="fig|1280947.3.peg.3178"/>